<feature type="compositionally biased region" description="Low complexity" evidence="3">
    <location>
        <begin position="283"/>
        <end position="295"/>
    </location>
</feature>
<organism evidence="5 6">
    <name type="scientific">Streptomyces niveiscabiei</name>
    <dbReference type="NCBI Taxonomy" id="164115"/>
    <lineage>
        <taxon>Bacteria</taxon>
        <taxon>Bacillati</taxon>
        <taxon>Actinomycetota</taxon>
        <taxon>Actinomycetes</taxon>
        <taxon>Kitasatosporales</taxon>
        <taxon>Streptomycetaceae</taxon>
        <taxon>Streptomyces</taxon>
    </lineage>
</organism>
<protein>
    <submittedName>
        <fullName evidence="5">Transglycosylase family protein</fullName>
    </submittedName>
</protein>
<dbReference type="Proteomes" id="UP001631957">
    <property type="component" value="Unassembled WGS sequence"/>
</dbReference>
<feature type="domain" description="LysM" evidence="4">
    <location>
        <begin position="307"/>
        <end position="356"/>
    </location>
</feature>
<dbReference type="SMART" id="SM00257">
    <property type="entry name" value="LysM"/>
    <property type="match status" value="1"/>
</dbReference>
<dbReference type="PANTHER" id="PTHR34700:SF4">
    <property type="entry name" value="PHAGE-LIKE ELEMENT PBSX PROTEIN XKDP"/>
    <property type="match status" value="1"/>
</dbReference>
<accession>A0ABW9HIS2</accession>
<gene>
    <name evidence="5" type="ORF">ACKI18_03065</name>
</gene>
<dbReference type="CDD" id="cd00118">
    <property type="entry name" value="LysM"/>
    <property type="match status" value="1"/>
</dbReference>
<dbReference type="PANTHER" id="PTHR34700">
    <property type="entry name" value="POTASSIUM BINDING PROTEIN KBP"/>
    <property type="match status" value="1"/>
</dbReference>
<sequence>MLSGNGRHRRPRQAPALLVAAGVTGTAIAIPLLGASGASAADNPAGVEGTTVWDKVAGCETDAAWDENTGSGQFGGLHIKLDDWKKYGGLAYAERPDLAGRAEQIEVGKRILADQGPGFWPICALTAGLTKENGAAATDATPSPSPSPSTGSTGTSGTPGTSNGSGSTSGSGASGSTDPGASPSPSPSTPGKSPEATPQAPQTPQTPQAPDSSAETGNSPEAGKDSGSGRIVTPEAPQDSDSKPTEPSYGDKSGNAVQPPESWSLVDTSVGAAVGASPILIAPPTAASTLSTAGTGKHRGLSADEPESYTVRVGDTLSSIADSLELDGGWRALYAANKDLIGANPSAIVPGQTLSLGD</sequence>
<name>A0ABW9HIS2_9ACTN</name>
<dbReference type="Gene3D" id="3.10.350.10">
    <property type="entry name" value="LysM domain"/>
    <property type="match status" value="1"/>
</dbReference>
<dbReference type="InterPro" id="IPR036779">
    <property type="entry name" value="LysM_dom_sf"/>
</dbReference>
<reference evidence="5 6" key="1">
    <citation type="submission" date="2024-12" db="EMBL/GenBank/DDBJ databases">
        <title>Forecasting of Potato common scab and diversities of Pathogenic streptomyces spp. in china.</title>
        <authorList>
            <person name="Handique U."/>
            <person name="Wu J."/>
        </authorList>
    </citation>
    <scope>NUCLEOTIDE SEQUENCE [LARGE SCALE GENOMIC DNA]</scope>
    <source>
        <strain evidence="5 6">ZRIMU1530</strain>
    </source>
</reference>
<dbReference type="InterPro" id="IPR023346">
    <property type="entry name" value="Lysozyme-like_dom_sf"/>
</dbReference>
<dbReference type="Pfam" id="PF01476">
    <property type="entry name" value="LysM"/>
    <property type="match status" value="1"/>
</dbReference>
<dbReference type="RefSeq" id="WP_409120350.1">
    <property type="nucleotide sequence ID" value="NZ_JBJVNI010000002.1"/>
</dbReference>
<keyword evidence="6" id="KW-1185">Reference proteome</keyword>
<dbReference type="InterPro" id="IPR018392">
    <property type="entry name" value="LysM"/>
</dbReference>
<feature type="compositionally biased region" description="Low complexity" evidence="3">
    <location>
        <begin position="134"/>
        <end position="166"/>
    </location>
</feature>
<feature type="compositionally biased region" description="Low complexity" evidence="3">
    <location>
        <begin position="196"/>
        <end position="210"/>
    </location>
</feature>
<dbReference type="Gene3D" id="1.10.530.10">
    <property type="match status" value="1"/>
</dbReference>
<keyword evidence="2" id="KW-0378">Hydrolase</keyword>
<dbReference type="Pfam" id="PF06737">
    <property type="entry name" value="Transglycosylas"/>
    <property type="match status" value="1"/>
</dbReference>
<dbReference type="EMBL" id="JBJVNI010000002">
    <property type="protein sequence ID" value="MFM9607686.1"/>
    <property type="molecule type" value="Genomic_DNA"/>
</dbReference>
<comment type="caution">
    <text evidence="5">The sequence shown here is derived from an EMBL/GenBank/DDBJ whole genome shotgun (WGS) entry which is preliminary data.</text>
</comment>
<evidence type="ECO:0000313" key="6">
    <source>
        <dbReference type="Proteomes" id="UP001631957"/>
    </source>
</evidence>
<dbReference type="CDD" id="cd13925">
    <property type="entry name" value="RPF"/>
    <property type="match status" value="1"/>
</dbReference>
<evidence type="ECO:0000313" key="5">
    <source>
        <dbReference type="EMBL" id="MFM9607686.1"/>
    </source>
</evidence>
<dbReference type="InterPro" id="IPR052196">
    <property type="entry name" value="Bact_Kbp"/>
</dbReference>
<comment type="similarity">
    <text evidence="1">Belongs to the transglycosylase family. Rpf subfamily.</text>
</comment>
<dbReference type="PROSITE" id="PS51782">
    <property type="entry name" value="LYSM"/>
    <property type="match status" value="1"/>
</dbReference>
<evidence type="ECO:0000256" key="3">
    <source>
        <dbReference type="SAM" id="MobiDB-lite"/>
    </source>
</evidence>
<dbReference type="SUPFAM" id="SSF53955">
    <property type="entry name" value="Lysozyme-like"/>
    <property type="match status" value="1"/>
</dbReference>
<dbReference type="InterPro" id="IPR010618">
    <property type="entry name" value="RPF"/>
</dbReference>
<feature type="region of interest" description="Disordered" evidence="3">
    <location>
        <begin position="283"/>
        <end position="307"/>
    </location>
</feature>
<evidence type="ECO:0000259" key="4">
    <source>
        <dbReference type="PROSITE" id="PS51782"/>
    </source>
</evidence>
<evidence type="ECO:0000256" key="2">
    <source>
        <dbReference type="ARBA" id="ARBA00022801"/>
    </source>
</evidence>
<evidence type="ECO:0000256" key="1">
    <source>
        <dbReference type="ARBA" id="ARBA00010830"/>
    </source>
</evidence>
<feature type="region of interest" description="Disordered" evidence="3">
    <location>
        <begin position="134"/>
        <end position="264"/>
    </location>
</feature>
<proteinExistence type="inferred from homology"/>